<organism evidence="1">
    <name type="scientific">Rosellinia necatrix</name>
    <name type="common">White root-rot fungus</name>
    <dbReference type="NCBI Taxonomy" id="77044"/>
    <lineage>
        <taxon>Eukaryota</taxon>
        <taxon>Fungi</taxon>
        <taxon>Dikarya</taxon>
        <taxon>Ascomycota</taxon>
        <taxon>Pezizomycotina</taxon>
        <taxon>Sordariomycetes</taxon>
        <taxon>Xylariomycetidae</taxon>
        <taxon>Xylariales</taxon>
        <taxon>Xylariaceae</taxon>
        <taxon>Rosellinia</taxon>
    </lineage>
</organism>
<proteinExistence type="predicted"/>
<dbReference type="Proteomes" id="UP000054516">
    <property type="component" value="Unassembled WGS sequence"/>
</dbReference>
<evidence type="ECO:0000313" key="1">
    <source>
        <dbReference type="EMBL" id="GAW27142.1"/>
    </source>
</evidence>
<reference evidence="1" key="1">
    <citation type="submission" date="2016-03" db="EMBL/GenBank/DDBJ databases">
        <title>Draft genome sequence of Rosellinia necatrix.</title>
        <authorList>
            <person name="Kanematsu S."/>
        </authorList>
    </citation>
    <scope>NUCLEOTIDE SEQUENCE [LARGE SCALE GENOMIC DNA]</scope>
    <source>
        <strain evidence="1">W97</strain>
    </source>
</reference>
<dbReference type="AlphaFoldDB" id="A0A1S8AB46"/>
<name>A0A1S8AB46_ROSNE</name>
<accession>A0A1S8AB46</accession>
<evidence type="ECO:0000313" key="2">
    <source>
        <dbReference type="Proteomes" id="UP000054516"/>
    </source>
</evidence>
<protein>
    <submittedName>
        <fullName evidence="1">Uncharacterized protein</fullName>
    </submittedName>
</protein>
<sequence length="146" mass="16179">MGILGRNPGTCREGPGSKIVGFHPDTLDWDLASGFSHPLDRVGGSDWIIQHEARIGQIRWLRESSSPYFRLQFLLDACPLCLPVCSLERPSKLTKEVTAPGRLLETVAFACLACFLVAHIRCYRSNGFLTDPSWCLDFGRTGILAD</sequence>
<keyword evidence="2" id="KW-1185">Reference proteome</keyword>
<dbReference type="EMBL" id="DF977520">
    <property type="protein sequence ID" value="GAW27142.1"/>
    <property type="molecule type" value="Genomic_DNA"/>
</dbReference>
<gene>
    <name evidence="1" type="ORF">SAMD00023353_7500050</name>
</gene>